<organism evidence="2 3">
    <name type="scientific">Microbacterium oxydans</name>
    <dbReference type="NCBI Taxonomy" id="82380"/>
    <lineage>
        <taxon>Bacteria</taxon>
        <taxon>Bacillati</taxon>
        <taxon>Actinomycetota</taxon>
        <taxon>Actinomycetes</taxon>
        <taxon>Micrococcales</taxon>
        <taxon>Microbacteriaceae</taxon>
        <taxon>Microbacterium</taxon>
    </lineage>
</organism>
<keyword evidence="1" id="KW-1133">Transmembrane helix</keyword>
<name>A0A0F0KNT3_9MICO</name>
<accession>A0A0F0KNT3</accession>
<feature type="transmembrane region" description="Helical" evidence="1">
    <location>
        <begin position="24"/>
        <end position="45"/>
    </location>
</feature>
<evidence type="ECO:0000313" key="3">
    <source>
        <dbReference type="Proteomes" id="UP000033725"/>
    </source>
</evidence>
<dbReference type="PATRIC" id="fig|82380.10.peg.1867"/>
<dbReference type="RefSeq" id="WP_197073221.1">
    <property type="nucleotide sequence ID" value="NZ_JYIV01000025.1"/>
</dbReference>
<dbReference type="Proteomes" id="UP000033725">
    <property type="component" value="Unassembled WGS sequence"/>
</dbReference>
<gene>
    <name evidence="2" type="ORF">RN51_01857</name>
</gene>
<keyword evidence="1" id="KW-0472">Membrane</keyword>
<sequence length="47" mass="5211">MSTTPSQDAEVEEIAADARRERRLIPQALLALAVVVVIVVVRELLLR</sequence>
<protein>
    <submittedName>
        <fullName evidence="2">Uncharacterized protein</fullName>
    </submittedName>
</protein>
<evidence type="ECO:0000256" key="1">
    <source>
        <dbReference type="SAM" id="Phobius"/>
    </source>
</evidence>
<evidence type="ECO:0000313" key="2">
    <source>
        <dbReference type="EMBL" id="KJL22543.1"/>
    </source>
</evidence>
<proteinExistence type="predicted"/>
<dbReference type="AlphaFoldDB" id="A0A0F0KNT3"/>
<reference evidence="2 3" key="1">
    <citation type="submission" date="2015-02" db="EMBL/GenBank/DDBJ databases">
        <title>Draft genome sequences of ten Microbacterium spp. with emphasis on heavy metal contaminated environments.</title>
        <authorList>
            <person name="Corretto E."/>
        </authorList>
    </citation>
    <scope>NUCLEOTIDE SEQUENCE [LARGE SCALE GENOMIC DNA]</scope>
    <source>
        <strain evidence="2 3">BEL163</strain>
    </source>
</reference>
<dbReference type="EMBL" id="JYIV01000025">
    <property type="protein sequence ID" value="KJL22543.1"/>
    <property type="molecule type" value="Genomic_DNA"/>
</dbReference>
<comment type="caution">
    <text evidence="2">The sequence shown here is derived from an EMBL/GenBank/DDBJ whole genome shotgun (WGS) entry which is preliminary data.</text>
</comment>
<keyword evidence="1" id="KW-0812">Transmembrane</keyword>